<proteinExistence type="predicted"/>
<evidence type="ECO:0000313" key="6">
    <source>
        <dbReference type="EMBL" id="QPJ60433.1"/>
    </source>
</evidence>
<keyword evidence="3 6" id="KW-0378">Hydrolase</keyword>
<dbReference type="GO" id="GO:0003677">
    <property type="term" value="F:DNA binding"/>
    <property type="evidence" value="ECO:0007669"/>
    <property type="project" value="InterPro"/>
</dbReference>
<dbReference type="InterPro" id="IPR036866">
    <property type="entry name" value="RibonucZ/Hydroxyglut_hydro"/>
</dbReference>
<dbReference type="SUPFAM" id="SSF56281">
    <property type="entry name" value="Metallo-hydrolase/oxidoreductase"/>
    <property type="match status" value="1"/>
</dbReference>
<reference evidence="6 7" key="1">
    <citation type="submission" date="2020-02" db="EMBL/GenBank/DDBJ databases">
        <title>Genomic and physiological characterization of two novel Nitrospinaceae genera.</title>
        <authorList>
            <person name="Mueller A.J."/>
            <person name="Jung M.-Y."/>
            <person name="Strachan C.R."/>
            <person name="Herbold C.W."/>
            <person name="Kirkegaard R.H."/>
            <person name="Daims H."/>
        </authorList>
    </citation>
    <scope>NUCLEOTIDE SEQUENCE [LARGE SCALE GENOMIC DNA]</scope>
    <source>
        <strain evidence="6">EB</strain>
    </source>
</reference>
<evidence type="ECO:0000256" key="3">
    <source>
        <dbReference type="ARBA" id="ARBA00022801"/>
    </source>
</evidence>
<dbReference type="PROSITE" id="PS50943">
    <property type="entry name" value="HTH_CROC1"/>
    <property type="match status" value="1"/>
</dbReference>
<dbReference type="Pfam" id="PF00753">
    <property type="entry name" value="Lactamase_B"/>
    <property type="match status" value="1"/>
</dbReference>
<dbReference type="InterPro" id="IPR051453">
    <property type="entry name" value="MBL_Glyoxalase_II"/>
</dbReference>
<dbReference type="InterPro" id="IPR010982">
    <property type="entry name" value="Lambda_DNA-bd_dom_sf"/>
</dbReference>
<dbReference type="CDD" id="cd00093">
    <property type="entry name" value="HTH_XRE"/>
    <property type="match status" value="1"/>
</dbReference>
<dbReference type="CDD" id="cd06262">
    <property type="entry name" value="metallo-hydrolase-like_MBL-fold"/>
    <property type="match status" value="1"/>
</dbReference>
<dbReference type="SMART" id="SM00849">
    <property type="entry name" value="Lactamase_B"/>
    <property type="match status" value="1"/>
</dbReference>
<evidence type="ECO:0000256" key="2">
    <source>
        <dbReference type="ARBA" id="ARBA00022723"/>
    </source>
</evidence>
<dbReference type="Gene3D" id="3.60.15.10">
    <property type="entry name" value="Ribonuclease Z/Hydroxyacylglutathione hydrolase-like"/>
    <property type="match status" value="1"/>
</dbReference>
<protein>
    <submittedName>
        <fullName evidence="6">MBL fold metallo-hydrolase</fullName>
    </submittedName>
</protein>
<dbReference type="PANTHER" id="PTHR46233">
    <property type="entry name" value="HYDROXYACYLGLUTATHIONE HYDROLASE GLOC"/>
    <property type="match status" value="1"/>
</dbReference>
<dbReference type="Proteomes" id="UP000594688">
    <property type="component" value="Chromosome"/>
</dbReference>
<dbReference type="GO" id="GO:0046872">
    <property type="term" value="F:metal ion binding"/>
    <property type="evidence" value="ECO:0007669"/>
    <property type="project" value="UniProtKB-KW"/>
</dbReference>
<keyword evidence="4" id="KW-0862">Zinc</keyword>
<feature type="domain" description="HTH cro/C1-type" evidence="5">
    <location>
        <begin position="13"/>
        <end position="67"/>
    </location>
</feature>
<comment type="cofactor">
    <cofactor evidence="1">
        <name>Zn(2+)</name>
        <dbReference type="ChEBI" id="CHEBI:29105"/>
    </cofactor>
</comment>
<dbReference type="SMART" id="SM00530">
    <property type="entry name" value="HTH_XRE"/>
    <property type="match status" value="1"/>
</dbReference>
<evidence type="ECO:0000256" key="4">
    <source>
        <dbReference type="ARBA" id="ARBA00022833"/>
    </source>
</evidence>
<dbReference type="KEGG" id="nli:G3M70_00425"/>
<name>A0A7T0BT53_9BACT</name>
<evidence type="ECO:0000259" key="5">
    <source>
        <dbReference type="PROSITE" id="PS50943"/>
    </source>
</evidence>
<dbReference type="GO" id="GO:0016787">
    <property type="term" value="F:hydrolase activity"/>
    <property type="evidence" value="ECO:0007669"/>
    <property type="project" value="UniProtKB-KW"/>
</dbReference>
<dbReference type="InterPro" id="IPR001279">
    <property type="entry name" value="Metallo-B-lactamas"/>
</dbReference>
<dbReference type="PANTHER" id="PTHR46233:SF3">
    <property type="entry name" value="HYDROXYACYLGLUTATHIONE HYDROLASE GLOC"/>
    <property type="match status" value="1"/>
</dbReference>
<dbReference type="Gene3D" id="1.10.260.40">
    <property type="entry name" value="lambda repressor-like DNA-binding domains"/>
    <property type="match status" value="1"/>
</dbReference>
<keyword evidence="2" id="KW-0479">Metal-binding</keyword>
<sequence>MTLSLEDEFGDLLQKARDGKAMSQRDLARAAGIPESEIDRMERYELTPRDDQIVELAKVLDLDATALKIIAREQWVPKTPVVDPSFELTCMEVFMGAYPVKCYLVTCPKTKESVVIDTGANPETIIKTVREKNVNVSRILLTHNHPDHAWGLGELDKAFECPTWIGKMEPKPRGSRDLRVIKDEGELILGQLIIETLNTPGHTPGGVSYKIHNTVFSGDCIFAGSMGRANSSWRDLYDSITEKLLSLPDRTVLHPGHGPATTVGEENRHNPFFCHRN</sequence>
<dbReference type="SUPFAM" id="SSF47413">
    <property type="entry name" value="lambda repressor-like DNA-binding domains"/>
    <property type="match status" value="1"/>
</dbReference>
<organism evidence="6 7">
    <name type="scientific">Candidatus Nitronauta litoralis</name>
    <dbReference type="NCBI Taxonomy" id="2705533"/>
    <lineage>
        <taxon>Bacteria</taxon>
        <taxon>Pseudomonadati</taxon>
        <taxon>Nitrospinota/Tectimicrobiota group</taxon>
        <taxon>Nitrospinota</taxon>
        <taxon>Nitrospinia</taxon>
        <taxon>Nitrospinales</taxon>
        <taxon>Nitrospinaceae</taxon>
        <taxon>Candidatus Nitronauta</taxon>
    </lineage>
</organism>
<evidence type="ECO:0000256" key="1">
    <source>
        <dbReference type="ARBA" id="ARBA00001947"/>
    </source>
</evidence>
<dbReference type="EMBL" id="CP048685">
    <property type="protein sequence ID" value="QPJ60433.1"/>
    <property type="molecule type" value="Genomic_DNA"/>
</dbReference>
<dbReference type="AlphaFoldDB" id="A0A7T0BT53"/>
<dbReference type="InterPro" id="IPR001387">
    <property type="entry name" value="Cro/C1-type_HTH"/>
</dbReference>
<gene>
    <name evidence="6" type="ORF">G3M70_00425</name>
</gene>
<evidence type="ECO:0000313" key="7">
    <source>
        <dbReference type="Proteomes" id="UP000594688"/>
    </source>
</evidence>
<dbReference type="Pfam" id="PF01381">
    <property type="entry name" value="HTH_3"/>
    <property type="match status" value="1"/>
</dbReference>
<accession>A0A7T0BT53</accession>